<dbReference type="OrthoDB" id="467199at2"/>
<proteinExistence type="predicted"/>
<reference evidence="1 2" key="1">
    <citation type="submission" date="2018-11" db="EMBL/GenBank/DDBJ databases">
        <title>Draft genome sequence of Ferruginibacter sp. BO-59.</title>
        <authorList>
            <person name="Im W.T."/>
        </authorList>
    </citation>
    <scope>NUCLEOTIDE SEQUENCE [LARGE SCALE GENOMIC DNA]</scope>
    <source>
        <strain evidence="1 2">BO-59</strain>
    </source>
</reference>
<accession>A0A3M9MZ59</accession>
<evidence type="ECO:0000313" key="2">
    <source>
        <dbReference type="Proteomes" id="UP000267223"/>
    </source>
</evidence>
<evidence type="ECO:0000313" key="1">
    <source>
        <dbReference type="EMBL" id="RNI30770.1"/>
    </source>
</evidence>
<keyword evidence="2" id="KW-1185">Reference proteome</keyword>
<gene>
    <name evidence="1" type="ORF">EFY79_21235</name>
</gene>
<sequence>MEQVTFEAENKKDVNLLIAIAEKIGIKKYVISKTRMVRNKAKRNFDFSKLYGKLEWKGDALTEQKKIRSEWK</sequence>
<dbReference type="RefSeq" id="WP_123122773.1">
    <property type="nucleotide sequence ID" value="NZ_RJJR01000047.1"/>
</dbReference>
<name>A0A3M9MZ59_9BACT</name>
<dbReference type="Proteomes" id="UP000267223">
    <property type="component" value="Unassembled WGS sequence"/>
</dbReference>
<organism evidence="1 2">
    <name type="scientific">Hanamia caeni</name>
    <dbReference type="NCBI Taxonomy" id="2294116"/>
    <lineage>
        <taxon>Bacteria</taxon>
        <taxon>Pseudomonadati</taxon>
        <taxon>Bacteroidota</taxon>
        <taxon>Chitinophagia</taxon>
        <taxon>Chitinophagales</taxon>
        <taxon>Chitinophagaceae</taxon>
        <taxon>Hanamia</taxon>
    </lineage>
</organism>
<protein>
    <submittedName>
        <fullName evidence="1">Uncharacterized protein</fullName>
    </submittedName>
</protein>
<dbReference type="EMBL" id="RJJR01000047">
    <property type="protein sequence ID" value="RNI30770.1"/>
    <property type="molecule type" value="Genomic_DNA"/>
</dbReference>
<comment type="caution">
    <text evidence="1">The sequence shown here is derived from an EMBL/GenBank/DDBJ whole genome shotgun (WGS) entry which is preliminary data.</text>
</comment>
<dbReference type="AlphaFoldDB" id="A0A3M9MZ59"/>